<dbReference type="Proteomes" id="UP000037146">
    <property type="component" value="Unassembled WGS sequence"/>
</dbReference>
<comment type="caution">
    <text evidence="2">The sequence shown here is derived from an EMBL/GenBank/DDBJ whole genome shotgun (WGS) entry which is preliminary data.</text>
</comment>
<organism evidence="2 3">
    <name type="scientific">Peribacillus loiseleuriae</name>
    <dbReference type="NCBI Taxonomy" id="1679170"/>
    <lineage>
        <taxon>Bacteria</taxon>
        <taxon>Bacillati</taxon>
        <taxon>Bacillota</taxon>
        <taxon>Bacilli</taxon>
        <taxon>Bacillales</taxon>
        <taxon>Bacillaceae</taxon>
        <taxon>Peribacillus</taxon>
    </lineage>
</organism>
<dbReference type="PANTHER" id="PTHR43031:SF17">
    <property type="entry name" value="SULFURTRANSFERASE YTWF-RELATED"/>
    <property type="match status" value="1"/>
</dbReference>
<proteinExistence type="predicted"/>
<dbReference type="PATRIC" id="fig|1679170.3.peg.4236"/>
<feature type="domain" description="Rhodanese" evidence="1">
    <location>
        <begin position="18"/>
        <end position="102"/>
    </location>
</feature>
<dbReference type="InterPro" id="IPR050229">
    <property type="entry name" value="GlpE_sulfurtransferase"/>
</dbReference>
<evidence type="ECO:0000313" key="3">
    <source>
        <dbReference type="Proteomes" id="UP000037146"/>
    </source>
</evidence>
<evidence type="ECO:0000313" key="2">
    <source>
        <dbReference type="EMBL" id="KMY51323.1"/>
    </source>
</evidence>
<dbReference type="InterPro" id="IPR001763">
    <property type="entry name" value="Rhodanese-like_dom"/>
</dbReference>
<dbReference type="SMART" id="SM00450">
    <property type="entry name" value="RHOD"/>
    <property type="match status" value="1"/>
</dbReference>
<dbReference type="CDD" id="cd00158">
    <property type="entry name" value="RHOD"/>
    <property type="match status" value="1"/>
</dbReference>
<protein>
    <submittedName>
        <fullName evidence="2">Sulfurtransferase</fullName>
    </submittedName>
</protein>
<dbReference type="InterPro" id="IPR036873">
    <property type="entry name" value="Rhodanese-like_dom_sf"/>
</dbReference>
<dbReference type="PROSITE" id="PS50206">
    <property type="entry name" value="RHODANESE_3"/>
    <property type="match status" value="1"/>
</dbReference>
<dbReference type="GO" id="GO:0016740">
    <property type="term" value="F:transferase activity"/>
    <property type="evidence" value="ECO:0007669"/>
    <property type="project" value="UniProtKB-KW"/>
</dbReference>
<keyword evidence="3" id="KW-1185">Reference proteome</keyword>
<dbReference type="Pfam" id="PF00581">
    <property type="entry name" value="Rhodanese"/>
    <property type="match status" value="1"/>
</dbReference>
<dbReference type="EMBL" id="LFZW01000001">
    <property type="protein sequence ID" value="KMY51323.1"/>
    <property type="molecule type" value="Genomic_DNA"/>
</dbReference>
<dbReference type="AlphaFoldDB" id="A0A0K9GXF0"/>
<keyword evidence="2" id="KW-0808">Transferase</keyword>
<reference evidence="3" key="1">
    <citation type="submission" date="2015-07" db="EMBL/GenBank/DDBJ databases">
        <title>Genome sequencing project for genomic taxonomy and phylogenomics of Bacillus-like bacteria.</title>
        <authorList>
            <person name="Liu B."/>
            <person name="Wang J."/>
            <person name="Zhu Y."/>
            <person name="Liu G."/>
            <person name="Chen Q."/>
            <person name="Chen Z."/>
            <person name="Lan J."/>
            <person name="Che J."/>
            <person name="Ge C."/>
            <person name="Shi H."/>
            <person name="Pan Z."/>
            <person name="Liu X."/>
        </authorList>
    </citation>
    <scope>NUCLEOTIDE SEQUENCE [LARGE SCALE GENOMIC DNA]</scope>
    <source>
        <strain evidence="3">FJAT-27997</strain>
    </source>
</reference>
<gene>
    <name evidence="2" type="ORF">AC625_18685</name>
</gene>
<dbReference type="STRING" id="1679170.AC625_18685"/>
<accession>A0A0K9GXF0</accession>
<dbReference type="PANTHER" id="PTHR43031">
    <property type="entry name" value="FAD-DEPENDENT OXIDOREDUCTASE"/>
    <property type="match status" value="1"/>
</dbReference>
<dbReference type="OrthoDB" id="9800872at2"/>
<dbReference type="Gene3D" id="3.40.250.10">
    <property type="entry name" value="Rhodanese-like domain"/>
    <property type="match status" value="1"/>
</dbReference>
<name>A0A0K9GXF0_9BACI</name>
<sequence length="103" mass="11729">MEEIKTIKPEEVEAKLEAGENLELVDVREDDEVAEGIIEGAKHIRMNEIPANLDYFDKEKEYIFICRSGGRSGNVAHYLQEQGYKVVNMEGGMLEWNGEVIVK</sequence>
<evidence type="ECO:0000259" key="1">
    <source>
        <dbReference type="PROSITE" id="PS50206"/>
    </source>
</evidence>
<dbReference type="SUPFAM" id="SSF52821">
    <property type="entry name" value="Rhodanese/Cell cycle control phosphatase"/>
    <property type="match status" value="1"/>
</dbReference>
<dbReference type="RefSeq" id="WP_049682668.1">
    <property type="nucleotide sequence ID" value="NZ_LFZW01000001.1"/>
</dbReference>